<feature type="non-terminal residue" evidence="1">
    <location>
        <position position="1"/>
    </location>
</feature>
<keyword evidence="2" id="KW-1185">Reference proteome</keyword>
<comment type="caution">
    <text evidence="1">The sequence shown here is derived from an EMBL/GenBank/DDBJ whole genome shotgun (WGS) entry which is preliminary data.</text>
</comment>
<reference evidence="1 2" key="1">
    <citation type="journal article" date="2018" name="Front. Plant Sci.">
        <title>Red Clover (Trifolium pratense) and Zigzag Clover (T. medium) - A Picture of Genomic Similarities and Differences.</title>
        <authorList>
            <person name="Dluhosova J."/>
            <person name="Istvanek J."/>
            <person name="Nedelnik J."/>
            <person name="Repkova J."/>
        </authorList>
    </citation>
    <scope>NUCLEOTIDE SEQUENCE [LARGE SCALE GENOMIC DNA]</scope>
    <source>
        <strain evidence="2">cv. 10/8</strain>
        <tissue evidence="1">Leaf</tissue>
    </source>
</reference>
<sequence length="31" mass="3587">AVIEKWIEFASHVLSRRLAFSSIFSDEYGVE</sequence>
<evidence type="ECO:0000313" key="1">
    <source>
        <dbReference type="EMBL" id="MCI21891.1"/>
    </source>
</evidence>
<dbReference type="AlphaFoldDB" id="A0A392QC45"/>
<proteinExistence type="predicted"/>
<name>A0A392QC45_9FABA</name>
<dbReference type="EMBL" id="LXQA010127335">
    <property type="protein sequence ID" value="MCI21891.1"/>
    <property type="molecule type" value="Genomic_DNA"/>
</dbReference>
<accession>A0A392QC45</accession>
<organism evidence="1 2">
    <name type="scientific">Trifolium medium</name>
    <dbReference type="NCBI Taxonomy" id="97028"/>
    <lineage>
        <taxon>Eukaryota</taxon>
        <taxon>Viridiplantae</taxon>
        <taxon>Streptophyta</taxon>
        <taxon>Embryophyta</taxon>
        <taxon>Tracheophyta</taxon>
        <taxon>Spermatophyta</taxon>
        <taxon>Magnoliopsida</taxon>
        <taxon>eudicotyledons</taxon>
        <taxon>Gunneridae</taxon>
        <taxon>Pentapetalae</taxon>
        <taxon>rosids</taxon>
        <taxon>fabids</taxon>
        <taxon>Fabales</taxon>
        <taxon>Fabaceae</taxon>
        <taxon>Papilionoideae</taxon>
        <taxon>50 kb inversion clade</taxon>
        <taxon>NPAAA clade</taxon>
        <taxon>Hologalegina</taxon>
        <taxon>IRL clade</taxon>
        <taxon>Trifolieae</taxon>
        <taxon>Trifolium</taxon>
    </lineage>
</organism>
<protein>
    <submittedName>
        <fullName evidence="1">Uncharacterized protein</fullName>
    </submittedName>
</protein>
<evidence type="ECO:0000313" key="2">
    <source>
        <dbReference type="Proteomes" id="UP000265520"/>
    </source>
</evidence>
<dbReference type="Proteomes" id="UP000265520">
    <property type="component" value="Unassembled WGS sequence"/>
</dbReference>